<sequence>MESLQCQDTSLVTLEVQKLIVRVEQGSLLGINKITSDNVGYTAFQGIPYATPPIGELRFRDPEPPQPWNDILNAAEESYNKCIQLQQTHSSNLCKTACGREDCLYLNIYVPHNSKRKIERRPVMVWIHGDDFISGSCMFQRLQPDYFMDKDVIVVCITYRLGILGFLNIGHEEASGNQGLKDLVAALKWINVNIANFTGDPNNITIFGLFHKAILQSGVALCNWAVRENQPEAFQLASLMGYNFKDPVKIVTFFRELSDDELVIKTAMVTNVKDFKMVVFGPTIDRAAKNPFLPCPIRDLIDYDNDIPVLIGHNSHEFLHFMKRGPSHSDEVKYLFNNFKNKKCPKMTDSYQVMHSLTTMWSNFARTGNPNIETKFMKTIWRPATEDSFQFMVIDHLPTTEYKTGTFQFYPFLEDWY</sequence>
<dbReference type="InterPro" id="IPR029058">
    <property type="entry name" value="AB_hydrolase_fold"/>
</dbReference>
<dbReference type="PANTHER" id="PTHR43142">
    <property type="entry name" value="CARBOXYLIC ESTER HYDROLASE"/>
    <property type="match status" value="1"/>
</dbReference>
<keyword evidence="7" id="KW-1185">Reference proteome</keyword>
<dbReference type="Gene3D" id="3.40.50.1820">
    <property type="entry name" value="alpha/beta hydrolase"/>
    <property type="match status" value="2"/>
</dbReference>
<evidence type="ECO:0000313" key="7">
    <source>
        <dbReference type="Proteomes" id="UP000008237"/>
    </source>
</evidence>
<feature type="domain" description="Carboxylesterase type B" evidence="5">
    <location>
        <begin position="324"/>
        <end position="407"/>
    </location>
</feature>
<dbReference type="InterPro" id="IPR002018">
    <property type="entry name" value="CarbesteraseB"/>
</dbReference>
<keyword evidence="4" id="KW-0325">Glycoprotein</keyword>
<evidence type="ECO:0000256" key="4">
    <source>
        <dbReference type="ARBA" id="ARBA00023180"/>
    </source>
</evidence>
<dbReference type="AlphaFoldDB" id="E2C9F9"/>
<keyword evidence="3" id="KW-0378">Hydrolase</keyword>
<dbReference type="InterPro" id="IPR019819">
    <property type="entry name" value="Carboxylesterase_B_CS"/>
</dbReference>
<protein>
    <submittedName>
        <fullName evidence="6">Esterase E4</fullName>
    </submittedName>
</protein>
<proteinExistence type="inferred from homology"/>
<dbReference type="InParanoid" id="E2C9F9"/>
<keyword evidence="2" id="KW-0719">Serine esterase</keyword>
<evidence type="ECO:0000313" key="6">
    <source>
        <dbReference type="EMBL" id="EFN75416.1"/>
    </source>
</evidence>
<evidence type="ECO:0000256" key="1">
    <source>
        <dbReference type="ARBA" id="ARBA00005964"/>
    </source>
</evidence>
<name>E2C9F9_HARSA</name>
<dbReference type="Pfam" id="PF00135">
    <property type="entry name" value="COesterase"/>
    <property type="match status" value="2"/>
</dbReference>
<organism evidence="7">
    <name type="scientific">Harpegnathos saltator</name>
    <name type="common">Jerdon's jumping ant</name>
    <dbReference type="NCBI Taxonomy" id="610380"/>
    <lineage>
        <taxon>Eukaryota</taxon>
        <taxon>Metazoa</taxon>
        <taxon>Ecdysozoa</taxon>
        <taxon>Arthropoda</taxon>
        <taxon>Hexapoda</taxon>
        <taxon>Insecta</taxon>
        <taxon>Pterygota</taxon>
        <taxon>Neoptera</taxon>
        <taxon>Endopterygota</taxon>
        <taxon>Hymenoptera</taxon>
        <taxon>Apocrita</taxon>
        <taxon>Aculeata</taxon>
        <taxon>Formicoidea</taxon>
        <taxon>Formicidae</taxon>
        <taxon>Ponerinae</taxon>
        <taxon>Ponerini</taxon>
        <taxon>Harpegnathos</taxon>
    </lineage>
</organism>
<reference evidence="6 7" key="1">
    <citation type="journal article" date="2010" name="Science">
        <title>Genomic comparison of the ants Camponotus floridanus and Harpegnathos saltator.</title>
        <authorList>
            <person name="Bonasio R."/>
            <person name="Zhang G."/>
            <person name="Ye C."/>
            <person name="Mutti N.S."/>
            <person name="Fang X."/>
            <person name="Qin N."/>
            <person name="Donahue G."/>
            <person name="Yang P."/>
            <person name="Li Q."/>
            <person name="Li C."/>
            <person name="Zhang P."/>
            <person name="Huang Z."/>
            <person name="Berger S.L."/>
            <person name="Reinberg D."/>
            <person name="Wang J."/>
            <person name="Liebig J."/>
        </authorList>
    </citation>
    <scope>NUCLEOTIDE SEQUENCE [LARGE SCALE GENOMIC DNA]</scope>
    <source>
        <strain evidence="6 7">R22 G/1</strain>
    </source>
</reference>
<dbReference type="SUPFAM" id="SSF53474">
    <property type="entry name" value="alpha/beta-Hydrolases"/>
    <property type="match status" value="1"/>
</dbReference>
<evidence type="ECO:0000256" key="3">
    <source>
        <dbReference type="ARBA" id="ARBA00022801"/>
    </source>
</evidence>
<dbReference type="OrthoDB" id="19653at2759"/>
<dbReference type="OMA" id="NIGHEEA"/>
<gene>
    <name evidence="6" type="ORF">EAI_06035</name>
</gene>
<dbReference type="PROSITE" id="PS00941">
    <property type="entry name" value="CARBOXYLESTERASE_B_2"/>
    <property type="match status" value="1"/>
</dbReference>
<accession>E2C9F9</accession>
<dbReference type="Proteomes" id="UP000008237">
    <property type="component" value="Unassembled WGS sequence"/>
</dbReference>
<comment type="similarity">
    <text evidence="1">Belongs to the type-B carboxylesterase/lipase family.</text>
</comment>
<evidence type="ECO:0000256" key="2">
    <source>
        <dbReference type="ARBA" id="ARBA00022487"/>
    </source>
</evidence>
<dbReference type="PANTHER" id="PTHR43142:SF1">
    <property type="entry name" value="CARBOXYLIC ESTER HYDROLASE"/>
    <property type="match status" value="1"/>
</dbReference>
<feature type="domain" description="Carboxylesterase type B" evidence="5">
    <location>
        <begin position="18"/>
        <end position="322"/>
    </location>
</feature>
<dbReference type="GO" id="GO:0052689">
    <property type="term" value="F:carboxylic ester hydrolase activity"/>
    <property type="evidence" value="ECO:0007669"/>
    <property type="project" value="UniProtKB-KW"/>
</dbReference>
<evidence type="ECO:0000259" key="5">
    <source>
        <dbReference type="Pfam" id="PF00135"/>
    </source>
</evidence>
<dbReference type="STRING" id="610380.E2C9F9"/>
<dbReference type="EMBL" id="GL453849">
    <property type="protein sequence ID" value="EFN75416.1"/>
    <property type="molecule type" value="Genomic_DNA"/>
</dbReference>